<reference evidence="3 4" key="1">
    <citation type="submission" date="2019-11" db="EMBL/GenBank/DDBJ databases">
        <authorList>
            <person name="Jiao W.-B."/>
            <person name="Schneeberger K."/>
        </authorList>
    </citation>
    <scope>NUCLEOTIDE SEQUENCE [LARGE SCALE GENOMIC DNA]</scope>
    <source>
        <strain evidence="4">cv. An-1</strain>
        <strain evidence="5">cv. C24</strain>
    </source>
</reference>
<organism evidence="3 4">
    <name type="scientific">Arabidopsis thaliana</name>
    <name type="common">Mouse-ear cress</name>
    <dbReference type="NCBI Taxonomy" id="3702"/>
    <lineage>
        <taxon>Eukaryota</taxon>
        <taxon>Viridiplantae</taxon>
        <taxon>Streptophyta</taxon>
        <taxon>Embryophyta</taxon>
        <taxon>Tracheophyta</taxon>
        <taxon>Spermatophyta</taxon>
        <taxon>Magnoliopsida</taxon>
        <taxon>eudicotyledons</taxon>
        <taxon>Gunneridae</taxon>
        <taxon>Pentapetalae</taxon>
        <taxon>rosids</taxon>
        <taxon>malvids</taxon>
        <taxon>Brassicales</taxon>
        <taxon>Brassicaceae</taxon>
        <taxon>Camelineae</taxon>
        <taxon>Arabidopsis</taxon>
    </lineage>
</organism>
<evidence type="ECO:0000313" key="2">
    <source>
        <dbReference type="EMBL" id="CAA0373148.1"/>
    </source>
</evidence>
<dbReference type="AlphaFoldDB" id="A0A654EYM0"/>
<dbReference type="RefSeq" id="NP_001118407.1">
    <property type="nucleotide sequence ID" value="NM_001124935.2"/>
</dbReference>
<dbReference type="Araport" id="AT2G29263"/>
<evidence type="ECO:0000313" key="4">
    <source>
        <dbReference type="Proteomes" id="UP000426265"/>
    </source>
</evidence>
<name>A0A654EYM0_ARATH</name>
<evidence type="ECO:0000313" key="5">
    <source>
        <dbReference type="Proteomes" id="UP000434276"/>
    </source>
</evidence>
<gene>
    <name evidence="1" type="ordered locus">At2g29263</name>
    <name evidence="3" type="ORF">AN1_LOCUS9328</name>
    <name evidence="2" type="ORF">C24_LOCUS9178</name>
</gene>
<dbReference type="ExpressionAtlas" id="A0A654EYM0">
    <property type="expression patterns" value="differential"/>
</dbReference>
<proteinExistence type="predicted"/>
<dbReference type="Proteomes" id="UP000434276">
    <property type="component" value="Unassembled WGS sequence"/>
</dbReference>
<sequence>MCCKYKGRRRVTRDTGGGNSLKVPRLFYAASLFLNHCLLDMSAGSRHNESQNRERMTQNTS</sequence>
<dbReference type="EMBL" id="CACRSJ010000105">
    <property type="protein sequence ID" value="VYS53870.1"/>
    <property type="molecule type" value="Genomic_DNA"/>
</dbReference>
<evidence type="ECO:0000313" key="3">
    <source>
        <dbReference type="EMBL" id="VYS53870.1"/>
    </source>
</evidence>
<dbReference type="EMBL" id="CACSHJ010000088">
    <property type="protein sequence ID" value="CAA0373148.1"/>
    <property type="molecule type" value="Genomic_DNA"/>
</dbReference>
<dbReference type="GeneID" id="6241347"/>
<dbReference type="KEGG" id="ath:AT2G29263"/>
<accession>A0A654EYM0</accession>
<dbReference type="OrthoDB" id="10309595at2759"/>
<protein>
    <submittedName>
        <fullName evidence="3">Uncharacterized protein</fullName>
    </submittedName>
</protein>
<dbReference type="SMR" id="A0A654EYM0"/>
<evidence type="ECO:0000313" key="1">
    <source>
        <dbReference type="Araport" id="AT2G29263"/>
    </source>
</evidence>
<dbReference type="Proteomes" id="UP000426265">
    <property type="component" value="Unassembled WGS sequence"/>
</dbReference>